<dbReference type="Pfam" id="PF13561">
    <property type="entry name" value="adh_short_C2"/>
    <property type="match status" value="1"/>
</dbReference>
<reference evidence="4" key="1">
    <citation type="journal article" date="2019" name="Int. J. Syst. Evol. Microbiol.">
        <title>The Global Catalogue of Microorganisms (GCM) 10K type strain sequencing project: providing services to taxonomists for standard genome sequencing and annotation.</title>
        <authorList>
            <consortium name="The Broad Institute Genomics Platform"/>
            <consortium name="The Broad Institute Genome Sequencing Center for Infectious Disease"/>
            <person name="Wu L."/>
            <person name="Ma J."/>
        </authorList>
    </citation>
    <scope>NUCLEOTIDE SEQUENCE [LARGE SCALE GENOMIC DNA]</scope>
    <source>
        <strain evidence="4">JCM 14234</strain>
    </source>
</reference>
<evidence type="ECO:0000256" key="2">
    <source>
        <dbReference type="ARBA" id="ARBA00023002"/>
    </source>
</evidence>
<protein>
    <submittedName>
        <fullName evidence="3">SDR family oxidoreductase</fullName>
    </submittedName>
</protein>
<dbReference type="InterPro" id="IPR020904">
    <property type="entry name" value="Sc_DH/Rdtase_CS"/>
</dbReference>
<dbReference type="PANTHER" id="PTHR43008:SF4">
    <property type="entry name" value="CHAIN DEHYDROGENASE, PUTATIVE (AFU_ORTHOLOGUE AFUA_4G08710)-RELATED"/>
    <property type="match status" value="1"/>
</dbReference>
<sequence length="281" mass="29066">MTKDTAIITGGARGMGLATAKVMAADHHIVLTDVDDKKLATAVKEIESTGGTAEFVVADITARAEVDAVFAAAATAGGLRAVVHAAGVSPHMASAEKIIEINAVGTINVTESALTVADEGFAVVNVASIAAQMVPGIMIPKRAFRHASTDLDTFRRKLLAAAGRTGRKMAAAQAYPISKAFVVWYSADQAARFGATGARILSVSPGSFDTEMGRIEEQGGAGKLTEFAALKRFGRPEEIAELLAFCASAKPGYLTGVDILCDGGTKAGMGLKEMIQLARQA</sequence>
<dbReference type="Pfam" id="PF00106">
    <property type="entry name" value="adh_short"/>
    <property type="match status" value="1"/>
</dbReference>
<dbReference type="Proteomes" id="UP001501035">
    <property type="component" value="Unassembled WGS sequence"/>
</dbReference>
<dbReference type="PANTHER" id="PTHR43008">
    <property type="entry name" value="BENZIL REDUCTASE"/>
    <property type="match status" value="1"/>
</dbReference>
<accession>A0ABP6LQN5</accession>
<dbReference type="SUPFAM" id="SSF51735">
    <property type="entry name" value="NAD(P)-binding Rossmann-fold domains"/>
    <property type="match status" value="1"/>
</dbReference>
<dbReference type="CDD" id="cd05233">
    <property type="entry name" value="SDR_c"/>
    <property type="match status" value="1"/>
</dbReference>
<evidence type="ECO:0000313" key="4">
    <source>
        <dbReference type="Proteomes" id="UP001501035"/>
    </source>
</evidence>
<organism evidence="3 4">
    <name type="scientific">Gordonia defluvii</name>
    <dbReference type="NCBI Taxonomy" id="283718"/>
    <lineage>
        <taxon>Bacteria</taxon>
        <taxon>Bacillati</taxon>
        <taxon>Actinomycetota</taxon>
        <taxon>Actinomycetes</taxon>
        <taxon>Mycobacteriales</taxon>
        <taxon>Gordoniaceae</taxon>
        <taxon>Gordonia</taxon>
    </lineage>
</organism>
<gene>
    <name evidence="3" type="ORF">GCM10010528_29720</name>
</gene>
<evidence type="ECO:0000313" key="3">
    <source>
        <dbReference type="EMBL" id="GAA3048596.1"/>
    </source>
</evidence>
<dbReference type="InterPro" id="IPR002347">
    <property type="entry name" value="SDR_fam"/>
</dbReference>
<proteinExistence type="inferred from homology"/>
<dbReference type="RefSeq" id="WP_290706865.1">
    <property type="nucleotide sequence ID" value="NZ_BAAAVS010000059.1"/>
</dbReference>
<keyword evidence="2" id="KW-0560">Oxidoreductase</keyword>
<dbReference type="PROSITE" id="PS00061">
    <property type="entry name" value="ADH_SHORT"/>
    <property type="match status" value="1"/>
</dbReference>
<name>A0ABP6LQN5_9ACTN</name>
<evidence type="ECO:0000256" key="1">
    <source>
        <dbReference type="ARBA" id="ARBA00006484"/>
    </source>
</evidence>
<comment type="caution">
    <text evidence="3">The sequence shown here is derived from an EMBL/GenBank/DDBJ whole genome shotgun (WGS) entry which is preliminary data.</text>
</comment>
<comment type="similarity">
    <text evidence="1">Belongs to the short-chain dehydrogenases/reductases (SDR) family.</text>
</comment>
<dbReference type="InterPro" id="IPR036291">
    <property type="entry name" value="NAD(P)-bd_dom_sf"/>
</dbReference>
<dbReference type="EMBL" id="BAAAVS010000059">
    <property type="protein sequence ID" value="GAA3048596.1"/>
    <property type="molecule type" value="Genomic_DNA"/>
</dbReference>
<keyword evidence="4" id="KW-1185">Reference proteome</keyword>
<dbReference type="PRINTS" id="PR00081">
    <property type="entry name" value="GDHRDH"/>
</dbReference>
<dbReference type="Gene3D" id="3.40.50.720">
    <property type="entry name" value="NAD(P)-binding Rossmann-like Domain"/>
    <property type="match status" value="1"/>
</dbReference>